<evidence type="ECO:0000259" key="4">
    <source>
        <dbReference type="PROSITE" id="PS50010"/>
    </source>
</evidence>
<reference evidence="5 6" key="1">
    <citation type="journal article" date="2010" name="Science">
        <title>Plasticity of animal genome architecture unmasked by rapid evolution of a pelagic tunicate.</title>
        <authorList>
            <person name="Denoeud F."/>
            <person name="Henriet S."/>
            <person name="Mungpakdee S."/>
            <person name="Aury J.M."/>
            <person name="Da Silva C."/>
            <person name="Brinkmann H."/>
            <person name="Mikhaleva J."/>
            <person name="Olsen L.C."/>
            <person name="Jubin C."/>
            <person name="Canestro C."/>
            <person name="Bouquet J.M."/>
            <person name="Danks G."/>
            <person name="Poulain J."/>
            <person name="Campsteijn C."/>
            <person name="Adamski M."/>
            <person name="Cross I."/>
            <person name="Yadetie F."/>
            <person name="Muffato M."/>
            <person name="Louis A."/>
            <person name="Butcher S."/>
            <person name="Tsagkogeorga G."/>
            <person name="Konrad A."/>
            <person name="Singh S."/>
            <person name="Jensen M.F."/>
            <person name="Cong E.H."/>
            <person name="Eikeseth-Otteraa H."/>
            <person name="Noel B."/>
            <person name="Anthouard V."/>
            <person name="Porcel B.M."/>
            <person name="Kachouri-Lafond R."/>
            <person name="Nishino A."/>
            <person name="Ugolini M."/>
            <person name="Chourrout P."/>
            <person name="Nishida H."/>
            <person name="Aasland R."/>
            <person name="Huzurbazar S."/>
            <person name="Westhof E."/>
            <person name="Delsuc F."/>
            <person name="Lehrach H."/>
            <person name="Reinhardt R."/>
            <person name="Weissenbach J."/>
            <person name="Roy S.W."/>
            <person name="Artiguenave F."/>
            <person name="Postlethwait J.H."/>
            <person name="Manak J.R."/>
            <person name="Thompson E.M."/>
            <person name="Jaillon O."/>
            <person name="Du Pasquier L."/>
            <person name="Boudinot P."/>
            <person name="Liberles D.A."/>
            <person name="Volff J.N."/>
            <person name="Philippe H."/>
            <person name="Lenhard B."/>
            <person name="Roest Crollius H."/>
            <person name="Wincker P."/>
            <person name="Chourrout D."/>
        </authorList>
    </citation>
    <scope>NUCLEOTIDE SEQUENCE [LARGE SCALE GENOMIC DNA]</scope>
</reference>
<dbReference type="GO" id="GO:0019898">
    <property type="term" value="C:extrinsic component of membrane"/>
    <property type="evidence" value="ECO:0007669"/>
    <property type="project" value="TreeGrafter"/>
</dbReference>
<dbReference type="Pfam" id="PF22697">
    <property type="entry name" value="SOS1_NGEF_PH"/>
    <property type="match status" value="1"/>
</dbReference>
<dbReference type="InterPro" id="IPR011993">
    <property type="entry name" value="PH-like_dom_sf"/>
</dbReference>
<feature type="compositionally biased region" description="Polar residues" evidence="3">
    <location>
        <begin position="954"/>
        <end position="971"/>
    </location>
</feature>
<feature type="compositionally biased region" description="Low complexity" evidence="3">
    <location>
        <begin position="642"/>
        <end position="651"/>
    </location>
</feature>
<accession>E4XGQ9</accession>
<dbReference type="PROSITE" id="PS50010">
    <property type="entry name" value="DH_2"/>
    <property type="match status" value="1"/>
</dbReference>
<evidence type="ECO:0000256" key="1">
    <source>
        <dbReference type="ARBA" id="ARBA00022658"/>
    </source>
</evidence>
<dbReference type="SUPFAM" id="SSF50729">
    <property type="entry name" value="PH domain-like"/>
    <property type="match status" value="1"/>
</dbReference>
<evidence type="ECO:0000256" key="2">
    <source>
        <dbReference type="SAM" id="Coils"/>
    </source>
</evidence>
<dbReference type="InterPro" id="IPR018159">
    <property type="entry name" value="Spectrin/alpha-actinin"/>
</dbReference>
<dbReference type="SMART" id="SM00233">
    <property type="entry name" value="PH"/>
    <property type="match status" value="1"/>
</dbReference>
<dbReference type="SMART" id="SM00325">
    <property type="entry name" value="RhoGEF"/>
    <property type="match status" value="1"/>
</dbReference>
<evidence type="ECO:0000313" key="5">
    <source>
        <dbReference type="EMBL" id="CBY09857.1"/>
    </source>
</evidence>
<keyword evidence="6" id="KW-1185">Reference proteome</keyword>
<dbReference type="Gene3D" id="2.30.29.30">
    <property type="entry name" value="Pleckstrin-homology domain (PH domain)/Phosphotyrosine-binding domain (PTB)"/>
    <property type="match status" value="1"/>
</dbReference>
<dbReference type="OrthoDB" id="10256089at2759"/>
<gene>
    <name evidence="5" type="ORF">GSOID_T00010673001</name>
</gene>
<feature type="region of interest" description="Disordered" evidence="3">
    <location>
        <begin position="949"/>
        <end position="993"/>
    </location>
</feature>
<dbReference type="InterPro" id="IPR002017">
    <property type="entry name" value="Spectrin_repeat"/>
</dbReference>
<dbReference type="Proteomes" id="UP000001307">
    <property type="component" value="Unassembled WGS sequence"/>
</dbReference>
<dbReference type="SMART" id="SM00150">
    <property type="entry name" value="SPEC"/>
    <property type="match status" value="1"/>
</dbReference>
<dbReference type="PANTHER" id="PTHR22826">
    <property type="entry name" value="RHO GUANINE EXCHANGE FACTOR-RELATED"/>
    <property type="match status" value="1"/>
</dbReference>
<dbReference type="Gene3D" id="1.20.58.60">
    <property type="match status" value="1"/>
</dbReference>
<dbReference type="InterPro" id="IPR051336">
    <property type="entry name" value="RhoGEF_Guanine_NuclExch_SF"/>
</dbReference>
<dbReference type="InterPro" id="IPR035899">
    <property type="entry name" value="DBL_dom_sf"/>
</dbReference>
<dbReference type="SUPFAM" id="SSF48065">
    <property type="entry name" value="DBL homology domain (DH-domain)"/>
    <property type="match status" value="1"/>
</dbReference>
<keyword evidence="2" id="KW-0175">Coiled coil</keyword>
<feature type="region of interest" description="Disordered" evidence="3">
    <location>
        <begin position="635"/>
        <end position="659"/>
    </location>
</feature>
<feature type="domain" description="DH" evidence="4">
    <location>
        <begin position="661"/>
        <end position="836"/>
    </location>
</feature>
<sequence length="1005" mass="115392">MCCKLEREWNELIQGLNERSKILKEASSFWEGRDNFQWQCDAWIRHMQDLLEACHRRTGFESTTDYETLAINAEEFCTMCHQLHKSVASSGKKLLAFLQDTTDDDKRIKLDMSSSVEIICEALDELLSLRDRVRDCAETSRKIAAFYLDAEKVSKWINKLGRPFLDKSTSIGKSQERATKLLERHAEFERVCQNTYSNVEKLLSTGHSLTTQFEQYHSFIGNKCQTLKDLTDAFQTEVRARRELLEAAVSFYTKVKEIWKIFDELRVQRDGQGDVQQFERNRSDVKVAMKITVSEGAYLVARLKRSDPYAEQHILDIVHSIEKGQGQLNSQLATDQARLEAAKARVEWEKEVDEQCEKLQKWRLNYQKSGNRDTQGRSDFGHLIQELNAFKIKEQGKCFDLGRAGRDLLMIRGENIDKTEEYLQKLSREQRLFEQLVEETQNYLEHQGQMEEALNIVSFKVNRYFLTTEIEMELSQLQKAIEKHAAQRKLLNDATSMGHNYGNSFVKLIPEDAHATRELVIGLLASLRQADQEVHKAWSAKKKILEQLHIFLMFQNSCRCALNEMQRNMQQTPAEVTANLPKLNRAIQKIFEISVINDTNSHKSKIKAWLHKIKQKHFDVHSYAGVKLENPPYNLESLDLPNDQNNANGKAQKNKKGDAKRQSLLQAELLKTESECISILKLCLTIYLPAAKEKIAPPPIRENVDAIFGNIRELLAFHEDFYSQLQLALEVDDIAHCFVINADRLCQLYVEYCKGRERSTEIIANESEGYFAGVHLKKNAPQPLNSCLIWPVQRIPKYTMLLRELQDCSIGSAHSKSKLQEALKMVEDIPRKANDAIHLAMLQHSSVPRSELILQGQVILKNEKILPMQKNRERHCFLFETAAIICKKAESTKEYIPKYSISTRKMTWELSDGTISINGSGNRAVFRPLLKPDAEEWALRLKQVCSSAPGRYPSNESSPKKANTSNISTSSVPPPMNLFRSLPRPLKNKNSISDDFSLSKNSLEI</sequence>
<name>E4XGQ9_OIKDI</name>
<dbReference type="GO" id="GO:0005737">
    <property type="term" value="C:cytoplasm"/>
    <property type="evidence" value="ECO:0007669"/>
    <property type="project" value="TreeGrafter"/>
</dbReference>
<protein>
    <recommendedName>
        <fullName evidence="4">DH domain-containing protein</fullName>
    </recommendedName>
</protein>
<dbReference type="Pfam" id="PF00621">
    <property type="entry name" value="RhoGEF"/>
    <property type="match status" value="1"/>
</dbReference>
<dbReference type="CDD" id="cd00160">
    <property type="entry name" value="RhoGEF"/>
    <property type="match status" value="1"/>
</dbReference>
<dbReference type="EMBL" id="FN653049">
    <property type="protein sequence ID" value="CBY09857.1"/>
    <property type="molecule type" value="Genomic_DNA"/>
</dbReference>
<dbReference type="AlphaFoldDB" id="E4XGQ9"/>
<dbReference type="FunCoup" id="E4XGQ9">
    <property type="interactions" value="57"/>
</dbReference>
<dbReference type="InterPro" id="IPR001849">
    <property type="entry name" value="PH_domain"/>
</dbReference>
<dbReference type="SUPFAM" id="SSF46966">
    <property type="entry name" value="Spectrin repeat"/>
    <property type="match status" value="1"/>
</dbReference>
<dbReference type="GO" id="GO:0005085">
    <property type="term" value="F:guanyl-nucleotide exchange factor activity"/>
    <property type="evidence" value="ECO:0007669"/>
    <property type="project" value="UniProtKB-KW"/>
</dbReference>
<dbReference type="Gene3D" id="1.20.900.10">
    <property type="entry name" value="Dbl homology (DH) domain"/>
    <property type="match status" value="1"/>
</dbReference>
<feature type="coiled-coil region" evidence="2">
    <location>
        <begin position="467"/>
        <end position="494"/>
    </location>
</feature>
<keyword evidence="1" id="KW-0344">Guanine-nucleotide releasing factor</keyword>
<organism evidence="5 6">
    <name type="scientific">Oikopleura dioica</name>
    <name type="common">Tunicate</name>
    <dbReference type="NCBI Taxonomy" id="34765"/>
    <lineage>
        <taxon>Eukaryota</taxon>
        <taxon>Metazoa</taxon>
        <taxon>Chordata</taxon>
        <taxon>Tunicata</taxon>
        <taxon>Appendicularia</taxon>
        <taxon>Copelata</taxon>
        <taxon>Oikopleuridae</taxon>
        <taxon>Oikopleura</taxon>
    </lineage>
</organism>
<dbReference type="PANTHER" id="PTHR22826:SF106">
    <property type="entry name" value="TRIO, ISOFORM A"/>
    <property type="match status" value="1"/>
</dbReference>
<dbReference type="InterPro" id="IPR000219">
    <property type="entry name" value="DH_dom"/>
</dbReference>
<evidence type="ECO:0000256" key="3">
    <source>
        <dbReference type="SAM" id="MobiDB-lite"/>
    </source>
</evidence>
<dbReference type="Pfam" id="PF00435">
    <property type="entry name" value="Spectrin"/>
    <property type="match status" value="1"/>
</dbReference>
<dbReference type="InParanoid" id="E4XGQ9"/>
<evidence type="ECO:0000313" key="6">
    <source>
        <dbReference type="Proteomes" id="UP000001307"/>
    </source>
</evidence>
<proteinExistence type="predicted"/>
<dbReference type="InterPro" id="IPR055251">
    <property type="entry name" value="SOS1_NGEF_PH"/>
</dbReference>